<dbReference type="PANTHER" id="PTHR43501">
    <property type="entry name" value="CYTOSOL NON-SPECIFIC DIPEPTIDASE"/>
    <property type="match status" value="1"/>
</dbReference>
<comment type="similarity">
    <text evidence="12">Belongs to the peptidase M20C family.</text>
</comment>
<dbReference type="GO" id="GO:0046872">
    <property type="term" value="F:metal ion binding"/>
    <property type="evidence" value="ECO:0007669"/>
    <property type="project" value="UniProtKB-KW"/>
</dbReference>
<dbReference type="PRINTS" id="PR00934">
    <property type="entry name" value="XHISDIPTASE"/>
</dbReference>
<evidence type="ECO:0000256" key="7">
    <source>
        <dbReference type="ARBA" id="ARBA00023049"/>
    </source>
</evidence>
<evidence type="ECO:0000256" key="8">
    <source>
        <dbReference type="ARBA" id="ARBA00023285"/>
    </source>
</evidence>
<evidence type="ECO:0000256" key="5">
    <source>
        <dbReference type="ARBA" id="ARBA00022801"/>
    </source>
</evidence>
<name>A0A1M6EMA6_9CLOT</name>
<evidence type="ECO:0000256" key="11">
    <source>
        <dbReference type="ARBA" id="ARBA00044252"/>
    </source>
</evidence>
<dbReference type="PIRSF" id="PIRSF016599">
    <property type="entry name" value="Xaa-His_dipept"/>
    <property type="match status" value="1"/>
</dbReference>
<dbReference type="Proteomes" id="UP000184080">
    <property type="component" value="Unassembled WGS sequence"/>
</dbReference>
<dbReference type="EC" id="3.4.13.18" evidence="10"/>
<dbReference type="PANTHER" id="PTHR43501:SF1">
    <property type="entry name" value="CYTOSOL NON-SPECIFIC DIPEPTIDASE"/>
    <property type="match status" value="1"/>
</dbReference>
<gene>
    <name evidence="19" type="ORF">SAMN05444401_1616</name>
</gene>
<sequence length="480" mass="53229">MDKLKDLKPSKVFHFFEELSNIPRTSGDEKRVSDWLVSFAKSRNLEVYQDEWLNVIIKKEGTKGYENSPAVIIQGHMDMVGEKSNESNHNFLTDPLSLRVKDDYIYATDTTLGGDDGIAVAYGLALLDSEDIPHPPMELLITTNEETGMDGAANLDASHLKGKTMINIDAEEEGIFLVSCAGGTTATVTFEPKYEDHGGQGLKVYIKGLQGGHSGIEIIKQRANAVKLLGRLLYSLNEEIDIKLISLQGGAKHNAIAREAFANIALSKDDHNKAYDIVNKINDEFKNEYNIEDPDIKIELEPVQVSRVMSKKDTNSIINYMVTVPDGVQTMSKAIEGLVVSSLNLGVLEESNGKIKFTHAIRSSIKSLKFEITNRVKTIAALCDGSMKTFSDYPEWQYEADSKVRKIAIKTYADLNGKEPKIEAIHAGLECGLLKEKLPDADMISFGPNLYDVHTPNEHMSISSVARTWDFLLSLLTNLK</sequence>
<comment type="cofactor">
    <cofactor evidence="2">
        <name>Zn(2+)</name>
        <dbReference type="ChEBI" id="CHEBI:29105"/>
    </cofactor>
</comment>
<dbReference type="InterPro" id="IPR002933">
    <property type="entry name" value="Peptidase_M20"/>
</dbReference>
<evidence type="ECO:0000256" key="13">
    <source>
        <dbReference type="ARBA" id="ARBA00071271"/>
    </source>
</evidence>
<dbReference type="FunFam" id="3.40.630.10:FF:000015">
    <property type="entry name" value="Aminoacyl-histidine dipeptidase PepD"/>
    <property type="match status" value="1"/>
</dbReference>
<dbReference type="GO" id="GO:0005829">
    <property type="term" value="C:cytosol"/>
    <property type="evidence" value="ECO:0007669"/>
    <property type="project" value="TreeGrafter"/>
</dbReference>
<reference evidence="19 20" key="1">
    <citation type="submission" date="2016-11" db="EMBL/GenBank/DDBJ databases">
        <authorList>
            <person name="Jaros S."/>
            <person name="Januszkiewicz K."/>
            <person name="Wedrychowicz H."/>
        </authorList>
    </citation>
    <scope>NUCLEOTIDE SEQUENCE [LARGE SCALE GENOMIC DNA]</scope>
    <source>
        <strain evidence="19 20">DSM 21864</strain>
    </source>
</reference>
<dbReference type="GO" id="GO:0070573">
    <property type="term" value="F:metallodipeptidase activity"/>
    <property type="evidence" value="ECO:0007669"/>
    <property type="project" value="TreeGrafter"/>
</dbReference>
<keyword evidence="6" id="KW-0862">Zinc</keyword>
<keyword evidence="8" id="KW-0170">Cobalt</keyword>
<dbReference type="STRING" id="1121298.SAMN05444401_1616"/>
<keyword evidence="7" id="KW-0482">Metalloprotease</keyword>
<evidence type="ECO:0000256" key="17">
    <source>
        <dbReference type="ARBA" id="ARBA00078074"/>
    </source>
</evidence>
<evidence type="ECO:0000256" key="6">
    <source>
        <dbReference type="ARBA" id="ARBA00022833"/>
    </source>
</evidence>
<dbReference type="SUPFAM" id="SSF53187">
    <property type="entry name" value="Zn-dependent exopeptidases"/>
    <property type="match status" value="1"/>
</dbReference>
<dbReference type="FunFam" id="3.40.630.10:FF:000072">
    <property type="entry name" value="Aminoacyl-histidine dipeptidase"/>
    <property type="match status" value="1"/>
</dbReference>
<evidence type="ECO:0000256" key="15">
    <source>
        <dbReference type="ARBA" id="ARBA00076004"/>
    </source>
</evidence>
<evidence type="ECO:0000256" key="16">
    <source>
        <dbReference type="ARBA" id="ARBA00077688"/>
    </source>
</evidence>
<feature type="domain" description="Peptidase M20 dimerisation" evidence="18">
    <location>
        <begin position="207"/>
        <end position="290"/>
    </location>
</feature>
<evidence type="ECO:0000313" key="20">
    <source>
        <dbReference type="Proteomes" id="UP000184080"/>
    </source>
</evidence>
<comment type="catalytic activity">
    <reaction evidence="9">
        <text>Hydrolysis of dipeptides, preferentially hydrophobic dipeptides including prolyl amino acids.</text>
        <dbReference type="EC" id="3.4.13.18"/>
    </reaction>
</comment>
<evidence type="ECO:0000256" key="10">
    <source>
        <dbReference type="ARBA" id="ARBA00038976"/>
    </source>
</evidence>
<evidence type="ECO:0000313" key="19">
    <source>
        <dbReference type="EMBL" id="SHI86380.1"/>
    </source>
</evidence>
<dbReference type="CDD" id="cd03890">
    <property type="entry name" value="M20_pepD"/>
    <property type="match status" value="1"/>
</dbReference>
<evidence type="ECO:0000256" key="14">
    <source>
        <dbReference type="ARBA" id="ARBA00075285"/>
    </source>
</evidence>
<evidence type="ECO:0000259" key="18">
    <source>
        <dbReference type="Pfam" id="PF07687"/>
    </source>
</evidence>
<dbReference type="NCBIfam" id="TIGR01893">
    <property type="entry name" value="aa-his-dipept"/>
    <property type="match status" value="1"/>
</dbReference>
<dbReference type="Pfam" id="PF07687">
    <property type="entry name" value="M20_dimer"/>
    <property type="match status" value="1"/>
</dbReference>
<keyword evidence="5" id="KW-0378">Hydrolase</keyword>
<dbReference type="GO" id="GO:0006508">
    <property type="term" value="P:proteolysis"/>
    <property type="evidence" value="ECO:0007669"/>
    <property type="project" value="UniProtKB-KW"/>
</dbReference>
<evidence type="ECO:0000256" key="3">
    <source>
        <dbReference type="ARBA" id="ARBA00022670"/>
    </source>
</evidence>
<dbReference type="Pfam" id="PF01546">
    <property type="entry name" value="Peptidase_M20"/>
    <property type="match status" value="1"/>
</dbReference>
<keyword evidence="3" id="KW-0645">Protease</keyword>
<comment type="cofactor">
    <cofactor evidence="1">
        <name>Co(2+)</name>
        <dbReference type="ChEBI" id="CHEBI:48828"/>
    </cofactor>
</comment>
<dbReference type="InterPro" id="IPR011650">
    <property type="entry name" value="Peptidase_M20_dimer"/>
</dbReference>
<accession>A0A1M6EMA6</accession>
<organism evidence="19 20">
    <name type="scientific">Clostridium amylolyticum</name>
    <dbReference type="NCBI Taxonomy" id="1121298"/>
    <lineage>
        <taxon>Bacteria</taxon>
        <taxon>Bacillati</taxon>
        <taxon>Bacillota</taxon>
        <taxon>Clostridia</taxon>
        <taxon>Eubacteriales</taxon>
        <taxon>Clostridiaceae</taxon>
        <taxon>Clostridium</taxon>
    </lineage>
</organism>
<evidence type="ECO:0000256" key="9">
    <source>
        <dbReference type="ARBA" id="ARBA00036421"/>
    </source>
</evidence>
<dbReference type="Gene3D" id="3.40.630.10">
    <property type="entry name" value="Zn peptidases"/>
    <property type="match status" value="2"/>
</dbReference>
<evidence type="ECO:0000256" key="12">
    <source>
        <dbReference type="ARBA" id="ARBA00061423"/>
    </source>
</evidence>
<proteinExistence type="inferred from homology"/>
<dbReference type="RefSeq" id="WP_073005366.1">
    <property type="nucleotide sequence ID" value="NZ_FQZO01000002.1"/>
</dbReference>
<dbReference type="AlphaFoldDB" id="A0A1M6EMA6"/>
<dbReference type="OrthoDB" id="9773892at2"/>
<evidence type="ECO:0000256" key="4">
    <source>
        <dbReference type="ARBA" id="ARBA00022723"/>
    </source>
</evidence>
<dbReference type="InterPro" id="IPR001160">
    <property type="entry name" value="Peptidase_M20C"/>
</dbReference>
<dbReference type="EMBL" id="FQZO01000002">
    <property type="protein sequence ID" value="SHI86380.1"/>
    <property type="molecule type" value="Genomic_DNA"/>
</dbReference>
<evidence type="ECO:0000256" key="2">
    <source>
        <dbReference type="ARBA" id="ARBA00001947"/>
    </source>
</evidence>
<evidence type="ECO:0000256" key="1">
    <source>
        <dbReference type="ARBA" id="ARBA00001941"/>
    </source>
</evidence>
<keyword evidence="4" id="KW-0479">Metal-binding</keyword>
<protein>
    <recommendedName>
        <fullName evidence="13">Cytosol non-specific dipeptidase</fullName>
        <ecNumber evidence="10">3.4.13.18</ecNumber>
    </recommendedName>
    <alternativeName>
        <fullName evidence="16">Aminoacyl-histidine dipeptidase</fullName>
    </alternativeName>
    <alternativeName>
        <fullName evidence="15">Beta-alanyl-histidine dipeptidase</fullName>
    </alternativeName>
    <alternativeName>
        <fullName evidence="14">Carnosinase</fullName>
    </alternativeName>
    <alternativeName>
        <fullName evidence="11">Peptidase D</fullName>
    </alternativeName>
    <alternativeName>
        <fullName evidence="17">Xaa-His dipeptidase</fullName>
    </alternativeName>
</protein>
<keyword evidence="20" id="KW-1185">Reference proteome</keyword>